<dbReference type="GeneID" id="78529729"/>
<evidence type="ECO:0000313" key="1">
    <source>
        <dbReference type="EMBL" id="EIM33441.1"/>
    </source>
</evidence>
<reference evidence="1 2" key="1">
    <citation type="submission" date="2012-02" db="EMBL/GenBank/DDBJ databases">
        <title>Improved High-Quality Draft genome of Prevotella bivia DSM 20514.</title>
        <authorList>
            <consortium name="US DOE Joint Genome Institute (JGI-PGF)"/>
            <person name="Lucas S."/>
            <person name="Copeland A."/>
            <person name="Lapidus A."/>
            <person name="Bruce D."/>
            <person name="Goodwin L."/>
            <person name="Pitluck S."/>
            <person name="Peters L."/>
            <person name="Mikhailova N."/>
            <person name="Munk A.C.C."/>
            <person name="Kyrpides N."/>
            <person name="Mavromatis K."/>
            <person name="Detter J.C."/>
            <person name="Han C."/>
            <person name="Land M."/>
            <person name="Hauser L."/>
            <person name="Markowitz V."/>
            <person name="Cheng J.-F."/>
            <person name="Hugenholtz P."/>
            <person name="Woyke T."/>
            <person name="Wu D."/>
            <person name="Gronow S."/>
            <person name="Wellnitz S."/>
            <person name="Brambilla E."/>
            <person name="Klenk H.-P."/>
            <person name="Eisen J.A."/>
        </authorList>
    </citation>
    <scope>NUCLEOTIDE SEQUENCE [LARGE SCALE GENOMIC DNA]</scope>
    <source>
        <strain evidence="1 2">DSM 20514</strain>
    </source>
</reference>
<accession>I4ZB49</accession>
<organism evidence="1 2">
    <name type="scientific">Prevotella bivia DSM 20514</name>
    <dbReference type="NCBI Taxonomy" id="868129"/>
    <lineage>
        <taxon>Bacteria</taxon>
        <taxon>Pseudomonadati</taxon>
        <taxon>Bacteroidota</taxon>
        <taxon>Bacteroidia</taxon>
        <taxon>Bacteroidales</taxon>
        <taxon>Prevotellaceae</taxon>
        <taxon>Prevotella</taxon>
    </lineage>
</organism>
<protein>
    <submittedName>
        <fullName evidence="1">Uncharacterized protein</fullName>
    </submittedName>
</protein>
<keyword evidence="2" id="KW-1185">Reference proteome</keyword>
<dbReference type="Proteomes" id="UP000002786">
    <property type="component" value="Unassembled WGS sequence"/>
</dbReference>
<dbReference type="HOGENOM" id="CLU_2539728_0_0_10"/>
<gene>
    <name evidence="1" type="ORF">PrebiDRAFT_1753</name>
</gene>
<proteinExistence type="predicted"/>
<sequence length="83" mass="9636">MTHIASWFSLGTPRLKTVVMCGKTPPALSSNFMYIDTNYNYPKGLRIFVPDDAISKYKQKWANISNNNMKIIKFIYPMSEYHP</sequence>
<dbReference type="EMBL" id="JH660659">
    <property type="protein sequence ID" value="EIM33441.1"/>
    <property type="molecule type" value="Genomic_DNA"/>
</dbReference>
<name>I4ZB49_9BACT</name>
<dbReference type="RefSeq" id="WP_004338946.1">
    <property type="nucleotide sequence ID" value="NZ_JH660659.1"/>
</dbReference>
<evidence type="ECO:0000313" key="2">
    <source>
        <dbReference type="Proteomes" id="UP000002786"/>
    </source>
</evidence>
<dbReference type="AlphaFoldDB" id="I4ZB49"/>